<evidence type="ECO:0000256" key="8">
    <source>
        <dbReference type="ARBA" id="ARBA00022692"/>
    </source>
</evidence>
<keyword evidence="10 14" id="KW-1133">Transmembrane helix</keyword>
<feature type="transmembrane region" description="Helical" evidence="14">
    <location>
        <begin position="276"/>
        <end position="300"/>
    </location>
</feature>
<evidence type="ECO:0000256" key="4">
    <source>
        <dbReference type="ARBA" id="ARBA00011967"/>
    </source>
</evidence>
<dbReference type="PROSITE" id="PS51257">
    <property type="entry name" value="PROKAR_LIPOPROTEIN"/>
    <property type="match status" value="1"/>
</dbReference>
<evidence type="ECO:0000256" key="13">
    <source>
        <dbReference type="ARBA" id="ARBA00048064"/>
    </source>
</evidence>
<keyword evidence="9" id="KW-0256">Endoplasmic reticulum</keyword>
<proteinExistence type="inferred from homology"/>
<feature type="transmembrane region" description="Helical" evidence="14">
    <location>
        <begin position="69"/>
        <end position="87"/>
    </location>
</feature>
<evidence type="ECO:0000256" key="2">
    <source>
        <dbReference type="ARBA" id="ARBA00004922"/>
    </source>
</evidence>
<evidence type="ECO:0000256" key="14">
    <source>
        <dbReference type="PIRNR" id="PIRNR028810"/>
    </source>
</evidence>
<name>A0A419QHL0_CLOSI</name>
<keyword evidence="11 14" id="KW-0472">Membrane</keyword>
<comment type="caution">
    <text evidence="15">The sequence shown here is derived from an EMBL/GenBank/DDBJ whole genome shotgun (WGS) entry which is preliminary data.</text>
</comment>
<protein>
    <recommendedName>
        <fullName evidence="5 14">Dol-P-Glc:Glc(2)Man(9)GlcNAc(2)-PP-Dol alpha-1,2-glucosyltransferase</fullName>
        <ecNumber evidence="4 14">2.4.1.256</ecNumber>
    </recommendedName>
</protein>
<sequence length="474" mass="54677">MARCLLVGISLGSVVSCTVLTLSSVLLAYAVTSVQPEAYMDEIFHVRQSLSYLSGNWSSWDNKITTPPGTYVLFVVFYRIGAWLHILPVSPNMIHFRCFSALVSTLNYYVLSLIIPRLTGKHPQMLSLVLSTNPVLFFFSAMYYTDQCALFFLLSTVYFSLRSWRFPSAIACACGIAVRQTNVVWLLFSLGVIASNHVGEVLFGNHKSANSPTWIKMLLHSVARQPWKFIYTALVGCLTCYCHLIVALLFVLFVFWNGGIVLGDRSAHRAVLHIPQLWYFCMFCSACTPISFGLFVLRFLERYRRLALKTTLKFVVYVCLFLILVCFIVLTQAHLSFVHPYLLADNRHYTFYIWRRVINRTPLVHYSFSVVYALCFVYWLSRLFPSRAMSFQAFVEHTAIVLCTCACLIPAHLLEFRYFLLPYTIWRLYSSEKPSYLLVELVLNFVVIVVTVYLFLVRPFYWTSEPGVLQRFMW</sequence>
<accession>A0A419QHL0</accession>
<evidence type="ECO:0000256" key="3">
    <source>
        <dbReference type="ARBA" id="ARBA00010600"/>
    </source>
</evidence>
<dbReference type="GO" id="GO:0006488">
    <property type="term" value="P:dolichol-linked oligosaccharide biosynthetic process"/>
    <property type="evidence" value="ECO:0007669"/>
    <property type="project" value="UniProtKB-UniRule"/>
</dbReference>
<feature type="transmembrane region" description="Helical" evidence="14">
    <location>
        <begin position="312"/>
        <end position="333"/>
    </location>
</feature>
<comment type="similarity">
    <text evidence="3 14">Belongs to the ALG10 glucosyltransferase family.</text>
</comment>
<dbReference type="PANTHER" id="PTHR12989">
    <property type="entry name" value="ALPHA-1,2-GLUCOSYLTRANSFERASE ALG10"/>
    <property type="match status" value="1"/>
</dbReference>
<comment type="subcellular location">
    <subcellularLocation>
        <location evidence="1">Endoplasmic reticulum membrane</location>
        <topology evidence="1">Multi-pass membrane protein</topology>
    </subcellularLocation>
</comment>
<evidence type="ECO:0000256" key="11">
    <source>
        <dbReference type="ARBA" id="ARBA00023136"/>
    </source>
</evidence>
<comment type="caution">
    <text evidence="14">Lacks conserved residue(s) required for the propagation of feature annotation.</text>
</comment>
<dbReference type="GO" id="GO:0005789">
    <property type="term" value="C:endoplasmic reticulum membrane"/>
    <property type="evidence" value="ECO:0007669"/>
    <property type="project" value="UniProtKB-SubCell"/>
</dbReference>
<reference evidence="15 16" key="1">
    <citation type="journal article" date="2018" name="Biotechnol. Adv.">
        <title>Improved genomic resources and new bioinformatic workflow for the carcinogenic parasite Clonorchis sinensis: Biotechnological implications.</title>
        <authorList>
            <person name="Wang D."/>
            <person name="Korhonen P.K."/>
            <person name="Gasser R.B."/>
            <person name="Young N.D."/>
        </authorList>
    </citation>
    <scope>NUCLEOTIDE SEQUENCE [LARGE SCALE GENOMIC DNA]</scope>
    <source>
        <strain evidence="15">Cs-k2</strain>
    </source>
</reference>
<dbReference type="AlphaFoldDB" id="A0A419QHL0"/>
<dbReference type="STRING" id="79923.A0A419QHL0"/>
<comment type="pathway">
    <text evidence="2">Protein modification; protein glycosylation.</text>
</comment>
<evidence type="ECO:0000256" key="5">
    <source>
        <dbReference type="ARBA" id="ARBA00018512"/>
    </source>
</evidence>
<dbReference type="InParanoid" id="A0A419QHL0"/>
<dbReference type="PANTHER" id="PTHR12989:SF10">
    <property type="entry name" value="DOL-P-GLC:GLC(2)MAN(9)GLCNAC(2)-PP-DOL ALPHA-1,2-GLUCOSYLTRANSFERASE-RELATED"/>
    <property type="match status" value="1"/>
</dbReference>
<dbReference type="FunCoup" id="A0A419QHL0">
    <property type="interactions" value="1208"/>
</dbReference>
<feature type="transmembrane region" description="Helical" evidence="14">
    <location>
        <begin position="363"/>
        <end position="381"/>
    </location>
</feature>
<evidence type="ECO:0000256" key="9">
    <source>
        <dbReference type="ARBA" id="ARBA00022824"/>
    </source>
</evidence>
<evidence type="ECO:0000256" key="6">
    <source>
        <dbReference type="ARBA" id="ARBA00022676"/>
    </source>
</evidence>
<gene>
    <name evidence="15" type="ORF">CSKR_109472</name>
</gene>
<evidence type="ECO:0000313" key="16">
    <source>
        <dbReference type="Proteomes" id="UP000286415"/>
    </source>
</evidence>
<dbReference type="EMBL" id="NIRI02000042">
    <property type="protein sequence ID" value="KAG5447421.1"/>
    <property type="molecule type" value="Genomic_DNA"/>
</dbReference>
<evidence type="ECO:0000256" key="7">
    <source>
        <dbReference type="ARBA" id="ARBA00022679"/>
    </source>
</evidence>
<feature type="transmembrane region" description="Helical" evidence="14">
    <location>
        <begin position="229"/>
        <end position="256"/>
    </location>
</feature>
<feature type="transmembrane region" description="Helical" evidence="14">
    <location>
        <begin position="393"/>
        <end position="414"/>
    </location>
</feature>
<feature type="transmembrane region" description="Helical" evidence="14">
    <location>
        <begin position="94"/>
        <end position="115"/>
    </location>
</feature>
<evidence type="ECO:0000256" key="12">
    <source>
        <dbReference type="ARBA" id="ARBA00044727"/>
    </source>
</evidence>
<comment type="function">
    <text evidence="12">Dol-P-Glc:Glc(2)Man(9)GlcNAc(2)-PP-Dol alpha-1,2-glucosyltransferase that operates in the biosynthetic pathway of dolichol-linked oligosaccharides, the glycan precursors employed in protein asparagine (N)-glycosylation. The assembly of dolichol-linked oligosaccharides begins on the cytosolic side of the endoplasmic reticulum membrane and finishes in its lumen. The sequential addition of sugars to dolichol pyrophosphate produces dolichol-linked oligosaccharides containing fourteen sugars, including two GlcNAcs, nine mannoses and three glucoses. Once assembled, the oligosaccharide is transferred from the lipid to nascent proteins by oligosaccharyltransferases. In the lumen of the endoplasmic reticulum, adds the third and last glucose residue from dolichyl phosphate glucose (Dol-P-Glc) onto the lipid-linked oligosaccharide intermediate Glc(2)Man(9)GlcNAc(2)-PP-Dol to produce Glc(3)Man(9)GlcNAc(2)-PP-Dol.</text>
</comment>
<feature type="transmembrane region" description="Helical" evidence="14">
    <location>
        <begin position="135"/>
        <end position="159"/>
    </location>
</feature>
<dbReference type="PIRSF" id="PIRSF028810">
    <property type="entry name" value="Alpha1_2_glucosyltferase_Alg10"/>
    <property type="match status" value="1"/>
</dbReference>
<dbReference type="InterPro" id="IPR016900">
    <property type="entry name" value="Alg10"/>
</dbReference>
<dbReference type="Proteomes" id="UP000286415">
    <property type="component" value="Unassembled WGS sequence"/>
</dbReference>
<keyword evidence="8 14" id="KW-0812">Transmembrane</keyword>
<evidence type="ECO:0000313" key="15">
    <source>
        <dbReference type="EMBL" id="KAG5447421.1"/>
    </source>
</evidence>
<comment type="catalytic activity">
    <reaction evidence="13">
        <text>an alpha-D-Glc-(1-&gt;3)-alpha-D-Glc-(1-&gt;3)-alpha-D-Man-(1-&gt;2)-alpha-D-Man-(1-&gt;2)-alpha-D-Man-(1-&gt;3)-[alpha-D-Man-(1-&gt;2)-alpha-D-Man-(1-&gt;3)-[alpha-D-Man-(1-&gt;2)-alpha-D-Man-(1-&gt;6)]-alpha-D-Man-(1-&gt;6)]-beta-D-Man-(1-&gt;4)-beta-D-GlcNAc-(1-&gt;4)-alpha-D-GlcNAc-diphospho-di-trans,poly-cis-dolichol + a di-trans,poly-cis-dolichyl beta-D-glucosyl phosphate = a alpha-D-Glc-(1-&gt;2)-alpha-D-Glc-(1-&gt;3)-alpha-D-Glc-(1-&gt;3)-alpha-D-Man-(1-&gt;2)-alpha-D-Man-(1-&gt;2)-alpha-D-Man-(1-&gt;3)-[alpha-D-Man-(1-&gt;2)-alpha-D-Man-(1-&gt;3)-[alpha-D-Man-(1-&gt;2)-alpha-D-Man-(1-&gt;6)]-alpha-D-Man-(1-&gt;6)]-beta-D-Man-(1-&gt;4)-beta-D-GlcNAc-(1-&gt;4)-alpha-D-GlcNAc-diphospho-di-trans,poly-cis-dolichol + a di-trans,poly-cis-dolichyl phosphate + H(+)</text>
        <dbReference type="Rhea" id="RHEA:29543"/>
        <dbReference type="Rhea" id="RHEA-COMP:19498"/>
        <dbReference type="Rhea" id="RHEA-COMP:19502"/>
        <dbReference type="Rhea" id="RHEA-COMP:19512"/>
        <dbReference type="Rhea" id="RHEA-COMP:19522"/>
        <dbReference type="ChEBI" id="CHEBI:15378"/>
        <dbReference type="ChEBI" id="CHEBI:57525"/>
        <dbReference type="ChEBI" id="CHEBI:57683"/>
        <dbReference type="ChEBI" id="CHEBI:132522"/>
        <dbReference type="ChEBI" id="CHEBI:132523"/>
        <dbReference type="EC" id="2.4.1.256"/>
    </reaction>
    <physiologicalReaction direction="left-to-right" evidence="13">
        <dbReference type="Rhea" id="RHEA:29544"/>
    </physiologicalReaction>
</comment>
<evidence type="ECO:0000256" key="10">
    <source>
        <dbReference type="ARBA" id="ARBA00022989"/>
    </source>
</evidence>
<keyword evidence="7" id="KW-0808">Transferase</keyword>
<organism evidence="15 16">
    <name type="scientific">Clonorchis sinensis</name>
    <name type="common">Chinese liver fluke</name>
    <dbReference type="NCBI Taxonomy" id="79923"/>
    <lineage>
        <taxon>Eukaryota</taxon>
        <taxon>Metazoa</taxon>
        <taxon>Spiralia</taxon>
        <taxon>Lophotrochozoa</taxon>
        <taxon>Platyhelminthes</taxon>
        <taxon>Trematoda</taxon>
        <taxon>Digenea</taxon>
        <taxon>Opisthorchiida</taxon>
        <taxon>Opisthorchiata</taxon>
        <taxon>Opisthorchiidae</taxon>
        <taxon>Clonorchis</taxon>
    </lineage>
</organism>
<dbReference type="EC" id="2.4.1.256" evidence="4 14"/>
<keyword evidence="16" id="KW-1185">Reference proteome</keyword>
<keyword evidence="6 14" id="KW-0328">Glycosyltransferase</keyword>
<dbReference type="Pfam" id="PF04922">
    <property type="entry name" value="DIE2_ALG10"/>
    <property type="match status" value="1"/>
</dbReference>
<dbReference type="OrthoDB" id="4769at2759"/>
<feature type="transmembrane region" description="Helical" evidence="14">
    <location>
        <begin position="434"/>
        <end position="456"/>
    </location>
</feature>
<dbReference type="GO" id="GO:0106073">
    <property type="term" value="F:dolichyl pyrophosphate Glc2Man9GlcNAc2 alpha-1,2-glucosyltransferase activity"/>
    <property type="evidence" value="ECO:0007669"/>
    <property type="project" value="UniProtKB-UniRule"/>
</dbReference>
<evidence type="ECO:0000256" key="1">
    <source>
        <dbReference type="ARBA" id="ARBA00004477"/>
    </source>
</evidence>
<reference evidence="15 16" key="2">
    <citation type="journal article" date="2021" name="Genomics">
        <title>High-quality reference genome for Clonorchis sinensis.</title>
        <authorList>
            <person name="Young N.D."/>
            <person name="Stroehlein A.J."/>
            <person name="Kinkar L."/>
            <person name="Wang T."/>
            <person name="Sohn W.M."/>
            <person name="Chang B.C.H."/>
            <person name="Kaur P."/>
            <person name="Weisz D."/>
            <person name="Dudchenko O."/>
            <person name="Aiden E.L."/>
            <person name="Korhonen P.K."/>
            <person name="Gasser R.B."/>
        </authorList>
    </citation>
    <scope>NUCLEOTIDE SEQUENCE [LARGE SCALE GENOMIC DNA]</scope>
    <source>
        <strain evidence="15">Cs-k2</strain>
    </source>
</reference>